<protein>
    <submittedName>
        <fullName evidence="9">5TMR of 5TMR-LYT</fullName>
    </submittedName>
</protein>
<evidence type="ECO:0000259" key="8">
    <source>
        <dbReference type="Pfam" id="PF07694"/>
    </source>
</evidence>
<evidence type="ECO:0000256" key="4">
    <source>
        <dbReference type="ARBA" id="ARBA00022989"/>
    </source>
</evidence>
<dbReference type="EMBL" id="FWYD01000006">
    <property type="protein sequence ID" value="SMC80478.1"/>
    <property type="molecule type" value="Genomic_DNA"/>
</dbReference>
<evidence type="ECO:0000256" key="2">
    <source>
        <dbReference type="ARBA" id="ARBA00022475"/>
    </source>
</evidence>
<dbReference type="InterPro" id="IPR011620">
    <property type="entry name" value="Sig_transdc_His_kinase_LytS_TM"/>
</dbReference>
<name>A0A1W2C707_9RHOB</name>
<feature type="transmembrane region" description="Helical" evidence="7">
    <location>
        <begin position="132"/>
        <end position="152"/>
    </location>
</feature>
<keyword evidence="5 7" id="KW-0472">Membrane</keyword>
<dbReference type="STRING" id="1387277.SAMN06295998_10648"/>
<keyword evidence="10" id="KW-1185">Reference proteome</keyword>
<keyword evidence="4 7" id="KW-1133">Transmembrane helix</keyword>
<feature type="transmembrane region" description="Helical" evidence="7">
    <location>
        <begin position="69"/>
        <end position="92"/>
    </location>
</feature>
<evidence type="ECO:0000256" key="3">
    <source>
        <dbReference type="ARBA" id="ARBA00022692"/>
    </source>
</evidence>
<gene>
    <name evidence="9" type="ORF">SAMN06295998_10648</name>
</gene>
<dbReference type="AlphaFoldDB" id="A0A1W2C707"/>
<sequence length="396" mass="42545">MLQGYNVVDFAGPIGLLCVLIVGVGEIRRWLSSPKQAQYVLGAIFGLVAVIEMEMPISPFEGVIIDLRIVPVILAGAFLGWRGLAVCLVMAISTRLYIGGVGAGSGVASVVISGALGALWTSATRAHLRRGFWQLCQLGLISGLSFVSAALLPADIAIWFVWNAAPILWLIYLVTIPIVGALIQREIRRIETEHFMREGASTCPDSGLLRPASFIRETLQLAATEPKGTVAGLLVIWPVYAKWLGTFWGSGLTSRVQAAMAIALVGRLTHSGRIGLSRHGHLLVPLTAEEVAQHRDATESLSRRLAQTELRLSAGQKFRFGAKLRVLPAQNDAELFDLLQSVESIDSPPAESCDGQPTSYAAAQAGNGTRQSRDSLFAKLDATLAVSRTDTVRLND</sequence>
<dbReference type="OrthoDB" id="7820220at2"/>
<feature type="transmembrane region" description="Helical" evidence="7">
    <location>
        <begin position="158"/>
        <end position="183"/>
    </location>
</feature>
<dbReference type="RefSeq" id="WP_084352949.1">
    <property type="nucleotide sequence ID" value="NZ_FWYD01000006.1"/>
</dbReference>
<feature type="transmembrane region" description="Helical" evidence="7">
    <location>
        <begin position="7"/>
        <end position="25"/>
    </location>
</feature>
<dbReference type="Pfam" id="PF07694">
    <property type="entry name" value="5TM-5TMR_LYT"/>
    <property type="match status" value="1"/>
</dbReference>
<organism evidence="9 10">
    <name type="scientific">Primorskyibacter flagellatus</name>
    <dbReference type="NCBI Taxonomy" id="1387277"/>
    <lineage>
        <taxon>Bacteria</taxon>
        <taxon>Pseudomonadati</taxon>
        <taxon>Pseudomonadota</taxon>
        <taxon>Alphaproteobacteria</taxon>
        <taxon>Rhodobacterales</taxon>
        <taxon>Roseobacteraceae</taxon>
        <taxon>Primorskyibacter</taxon>
    </lineage>
</organism>
<feature type="transmembrane region" description="Helical" evidence="7">
    <location>
        <begin position="98"/>
        <end position="120"/>
    </location>
</feature>
<reference evidence="9 10" key="1">
    <citation type="submission" date="2017-04" db="EMBL/GenBank/DDBJ databases">
        <authorList>
            <person name="Afonso C.L."/>
            <person name="Miller P.J."/>
            <person name="Scott M.A."/>
            <person name="Spackman E."/>
            <person name="Goraichik I."/>
            <person name="Dimitrov K.M."/>
            <person name="Suarez D.L."/>
            <person name="Swayne D.E."/>
        </authorList>
    </citation>
    <scope>NUCLEOTIDE SEQUENCE [LARGE SCALE GENOMIC DNA]</scope>
    <source>
        <strain evidence="9 10">CGMCC 1.12644</strain>
    </source>
</reference>
<dbReference type="GO" id="GO:0005886">
    <property type="term" value="C:plasma membrane"/>
    <property type="evidence" value="ECO:0007669"/>
    <property type="project" value="UniProtKB-SubCell"/>
</dbReference>
<proteinExistence type="predicted"/>
<feature type="transmembrane region" description="Helical" evidence="7">
    <location>
        <begin position="37"/>
        <end position="57"/>
    </location>
</feature>
<evidence type="ECO:0000256" key="1">
    <source>
        <dbReference type="ARBA" id="ARBA00004651"/>
    </source>
</evidence>
<dbReference type="GO" id="GO:0071555">
    <property type="term" value="P:cell wall organization"/>
    <property type="evidence" value="ECO:0007669"/>
    <property type="project" value="InterPro"/>
</dbReference>
<accession>A0A1W2C707</accession>
<evidence type="ECO:0000256" key="5">
    <source>
        <dbReference type="ARBA" id="ARBA00023136"/>
    </source>
</evidence>
<keyword evidence="3 7" id="KW-0812">Transmembrane</keyword>
<evidence type="ECO:0000256" key="6">
    <source>
        <dbReference type="SAM" id="MobiDB-lite"/>
    </source>
</evidence>
<dbReference type="Proteomes" id="UP000192330">
    <property type="component" value="Unassembled WGS sequence"/>
</dbReference>
<evidence type="ECO:0000313" key="9">
    <source>
        <dbReference type="EMBL" id="SMC80478.1"/>
    </source>
</evidence>
<comment type="subcellular location">
    <subcellularLocation>
        <location evidence="1">Cell membrane</location>
        <topology evidence="1">Multi-pass membrane protein</topology>
    </subcellularLocation>
</comment>
<dbReference type="GO" id="GO:0000155">
    <property type="term" value="F:phosphorelay sensor kinase activity"/>
    <property type="evidence" value="ECO:0007669"/>
    <property type="project" value="InterPro"/>
</dbReference>
<feature type="domain" description="Signal transduction histidine kinase 5TM receptor LytS transmembrane region" evidence="8">
    <location>
        <begin position="35"/>
        <end position="185"/>
    </location>
</feature>
<evidence type="ECO:0000256" key="7">
    <source>
        <dbReference type="SAM" id="Phobius"/>
    </source>
</evidence>
<feature type="region of interest" description="Disordered" evidence="6">
    <location>
        <begin position="347"/>
        <end position="372"/>
    </location>
</feature>
<feature type="compositionally biased region" description="Polar residues" evidence="6">
    <location>
        <begin position="355"/>
        <end position="370"/>
    </location>
</feature>
<keyword evidence="2" id="KW-1003">Cell membrane</keyword>
<evidence type="ECO:0000313" key="10">
    <source>
        <dbReference type="Proteomes" id="UP000192330"/>
    </source>
</evidence>